<dbReference type="OrthoDB" id="513400at2759"/>
<evidence type="ECO:0000256" key="3">
    <source>
        <dbReference type="ARBA" id="ARBA00022989"/>
    </source>
</evidence>
<dbReference type="Pfam" id="PF01490">
    <property type="entry name" value="Aa_trans"/>
    <property type="match status" value="1"/>
</dbReference>
<keyword evidence="2 5" id="KW-0812">Transmembrane</keyword>
<evidence type="ECO:0000313" key="7">
    <source>
        <dbReference type="EMBL" id="EQC27444.1"/>
    </source>
</evidence>
<protein>
    <recommendedName>
        <fullName evidence="6">Amino acid transporter transmembrane domain-containing protein</fullName>
    </recommendedName>
</protein>
<dbReference type="Proteomes" id="UP000030762">
    <property type="component" value="Unassembled WGS sequence"/>
</dbReference>
<dbReference type="eggNOG" id="KOG1305">
    <property type="taxonomic scope" value="Eukaryota"/>
</dbReference>
<dbReference type="PANTHER" id="PTHR22950:SF702">
    <property type="entry name" value="AMINO ACID TRANSPORTER PROTEIN"/>
    <property type="match status" value="1"/>
</dbReference>
<dbReference type="AlphaFoldDB" id="T0PPS0"/>
<organism evidence="7 8">
    <name type="scientific">Saprolegnia diclina (strain VS20)</name>
    <dbReference type="NCBI Taxonomy" id="1156394"/>
    <lineage>
        <taxon>Eukaryota</taxon>
        <taxon>Sar</taxon>
        <taxon>Stramenopiles</taxon>
        <taxon>Oomycota</taxon>
        <taxon>Saprolegniomycetes</taxon>
        <taxon>Saprolegniales</taxon>
        <taxon>Saprolegniaceae</taxon>
        <taxon>Saprolegnia</taxon>
    </lineage>
</organism>
<name>T0PPS0_SAPDV</name>
<comment type="subcellular location">
    <subcellularLocation>
        <location evidence="1">Membrane</location>
        <topology evidence="1">Multi-pass membrane protein</topology>
    </subcellularLocation>
</comment>
<gene>
    <name evidence="7" type="ORF">SDRG_14768</name>
</gene>
<keyword evidence="3 5" id="KW-1133">Transmembrane helix</keyword>
<dbReference type="EMBL" id="JH767208">
    <property type="protein sequence ID" value="EQC27444.1"/>
    <property type="molecule type" value="Genomic_DNA"/>
</dbReference>
<feature type="transmembrane region" description="Helical" evidence="5">
    <location>
        <begin position="231"/>
        <end position="252"/>
    </location>
</feature>
<evidence type="ECO:0000313" key="8">
    <source>
        <dbReference type="Proteomes" id="UP000030762"/>
    </source>
</evidence>
<dbReference type="GO" id="GO:0015179">
    <property type="term" value="F:L-amino acid transmembrane transporter activity"/>
    <property type="evidence" value="ECO:0007669"/>
    <property type="project" value="TreeGrafter"/>
</dbReference>
<evidence type="ECO:0000259" key="6">
    <source>
        <dbReference type="Pfam" id="PF01490"/>
    </source>
</evidence>
<dbReference type="VEuPathDB" id="FungiDB:SDRG_14768"/>
<sequence>MSERRLLLPLKSIRASPGASFASSFLTLSSSILGAGLLALPHTLVVAQPTPALVALGATGLLSLASLHSLTVVAHATQAYSYEAITRRLCSPHHGQLIRAITLLPLVGTVVIYLLVATDLVAPFVGLSRPAICALLCLVPFPLCLPDVVPNFLHWSRHLIVLCALYLALSLSGHSVGGSWPSNAASSNWMDVSYVVPIQLSSFLGHVQLLRTYGTIGDGQQALTTQRYLPLLVVVFSLGVYYAVATFGYLATSGTPADNVLASFASDAWDVNVLRVVLASALLVSIPRTFFPLRDIFEDTYFAERKSVGRLVFRMVATLVFFALAGGLAVLSPGLGLTLFWFGAVVGSVVMLVLPGFFLFEVTQGPAFALPGTTFYKILAVLLMLLGLTLSGVAIYGLVATAIA</sequence>
<dbReference type="RefSeq" id="XP_008619144.1">
    <property type="nucleotide sequence ID" value="XM_008620922.1"/>
</dbReference>
<feature type="transmembrane region" description="Helical" evidence="5">
    <location>
        <begin position="52"/>
        <end position="76"/>
    </location>
</feature>
<reference evidence="7 8" key="1">
    <citation type="submission" date="2012-04" db="EMBL/GenBank/DDBJ databases">
        <title>The Genome Sequence of Saprolegnia declina VS20.</title>
        <authorList>
            <consortium name="The Broad Institute Genome Sequencing Platform"/>
            <person name="Russ C."/>
            <person name="Nusbaum C."/>
            <person name="Tyler B."/>
            <person name="van West P."/>
            <person name="Dieguez-Uribeondo J."/>
            <person name="de Bruijn I."/>
            <person name="Tripathy S."/>
            <person name="Jiang R."/>
            <person name="Young S.K."/>
            <person name="Zeng Q."/>
            <person name="Gargeya S."/>
            <person name="Fitzgerald M."/>
            <person name="Haas B."/>
            <person name="Abouelleil A."/>
            <person name="Alvarado L."/>
            <person name="Arachchi H.M."/>
            <person name="Berlin A."/>
            <person name="Chapman S.B."/>
            <person name="Goldberg J."/>
            <person name="Griggs A."/>
            <person name="Gujja S."/>
            <person name="Hansen M."/>
            <person name="Howarth C."/>
            <person name="Imamovic A."/>
            <person name="Larimer J."/>
            <person name="McCowen C."/>
            <person name="Montmayeur A."/>
            <person name="Murphy C."/>
            <person name="Neiman D."/>
            <person name="Pearson M."/>
            <person name="Priest M."/>
            <person name="Roberts A."/>
            <person name="Saif S."/>
            <person name="Shea T."/>
            <person name="Sisk P."/>
            <person name="Sykes S."/>
            <person name="Wortman J."/>
            <person name="Nusbaum C."/>
            <person name="Birren B."/>
        </authorList>
    </citation>
    <scope>NUCLEOTIDE SEQUENCE [LARGE SCALE GENOMIC DNA]</scope>
    <source>
        <strain evidence="7 8">VS20</strain>
    </source>
</reference>
<evidence type="ECO:0000256" key="4">
    <source>
        <dbReference type="ARBA" id="ARBA00023136"/>
    </source>
</evidence>
<feature type="transmembrane region" description="Helical" evidence="5">
    <location>
        <begin position="97"/>
        <end position="116"/>
    </location>
</feature>
<keyword evidence="4 5" id="KW-0472">Membrane</keyword>
<evidence type="ECO:0000256" key="2">
    <source>
        <dbReference type="ARBA" id="ARBA00022692"/>
    </source>
</evidence>
<feature type="transmembrane region" description="Helical" evidence="5">
    <location>
        <begin position="338"/>
        <end position="360"/>
    </location>
</feature>
<feature type="transmembrane region" description="Helical" evidence="5">
    <location>
        <begin position="158"/>
        <end position="180"/>
    </location>
</feature>
<feature type="domain" description="Amino acid transporter transmembrane" evidence="6">
    <location>
        <begin position="19"/>
        <end position="399"/>
    </location>
</feature>
<feature type="transmembrane region" description="Helical" evidence="5">
    <location>
        <begin position="381"/>
        <end position="403"/>
    </location>
</feature>
<keyword evidence="8" id="KW-1185">Reference proteome</keyword>
<dbReference type="GeneID" id="19955495"/>
<evidence type="ECO:0000256" key="5">
    <source>
        <dbReference type="SAM" id="Phobius"/>
    </source>
</evidence>
<proteinExistence type="predicted"/>
<feature type="transmembrane region" description="Helical" evidence="5">
    <location>
        <begin position="272"/>
        <end position="291"/>
    </location>
</feature>
<feature type="transmembrane region" description="Helical" evidence="5">
    <location>
        <begin position="21"/>
        <end position="40"/>
    </location>
</feature>
<dbReference type="GO" id="GO:0016020">
    <property type="term" value="C:membrane"/>
    <property type="evidence" value="ECO:0007669"/>
    <property type="project" value="UniProtKB-SubCell"/>
</dbReference>
<dbReference type="PANTHER" id="PTHR22950">
    <property type="entry name" value="AMINO ACID TRANSPORTER"/>
    <property type="match status" value="1"/>
</dbReference>
<accession>T0PPS0</accession>
<dbReference type="STRING" id="1156394.T0PPS0"/>
<dbReference type="InParanoid" id="T0PPS0"/>
<dbReference type="InterPro" id="IPR013057">
    <property type="entry name" value="AA_transpt_TM"/>
</dbReference>
<feature type="transmembrane region" description="Helical" evidence="5">
    <location>
        <begin position="311"/>
        <end position="332"/>
    </location>
</feature>
<evidence type="ECO:0000256" key="1">
    <source>
        <dbReference type="ARBA" id="ARBA00004141"/>
    </source>
</evidence>